<gene>
    <name evidence="1" type="ORF">Ahy_A04g019010</name>
</gene>
<accession>A0A445DF40</accession>
<evidence type="ECO:0000313" key="2">
    <source>
        <dbReference type="Proteomes" id="UP000289738"/>
    </source>
</evidence>
<dbReference type="AlphaFoldDB" id="A0A445DF40"/>
<sequence length="67" mass="7659">MYTHQKFRKVQAQFRGKVNCINRSTNSALGYSVYAVVEQISNPTFNKFTVIYDSVAAQVKCQCSLFE</sequence>
<comment type="caution">
    <text evidence="1">The sequence shown here is derived from an EMBL/GenBank/DDBJ whole genome shotgun (WGS) entry which is preliminary data.</text>
</comment>
<proteinExistence type="predicted"/>
<protein>
    <submittedName>
        <fullName evidence="1">Uncharacterized protein</fullName>
    </submittedName>
</protein>
<keyword evidence="2" id="KW-1185">Reference proteome</keyword>
<name>A0A445DF40_ARAHY</name>
<evidence type="ECO:0000313" key="1">
    <source>
        <dbReference type="EMBL" id="RYR61799.1"/>
    </source>
</evidence>
<organism evidence="1 2">
    <name type="scientific">Arachis hypogaea</name>
    <name type="common">Peanut</name>
    <dbReference type="NCBI Taxonomy" id="3818"/>
    <lineage>
        <taxon>Eukaryota</taxon>
        <taxon>Viridiplantae</taxon>
        <taxon>Streptophyta</taxon>
        <taxon>Embryophyta</taxon>
        <taxon>Tracheophyta</taxon>
        <taxon>Spermatophyta</taxon>
        <taxon>Magnoliopsida</taxon>
        <taxon>eudicotyledons</taxon>
        <taxon>Gunneridae</taxon>
        <taxon>Pentapetalae</taxon>
        <taxon>rosids</taxon>
        <taxon>fabids</taxon>
        <taxon>Fabales</taxon>
        <taxon>Fabaceae</taxon>
        <taxon>Papilionoideae</taxon>
        <taxon>50 kb inversion clade</taxon>
        <taxon>dalbergioids sensu lato</taxon>
        <taxon>Dalbergieae</taxon>
        <taxon>Pterocarpus clade</taxon>
        <taxon>Arachis</taxon>
    </lineage>
</organism>
<reference evidence="1 2" key="1">
    <citation type="submission" date="2019-01" db="EMBL/GenBank/DDBJ databases">
        <title>Sequencing of cultivated peanut Arachis hypogaea provides insights into genome evolution and oil improvement.</title>
        <authorList>
            <person name="Chen X."/>
        </authorList>
    </citation>
    <scope>NUCLEOTIDE SEQUENCE [LARGE SCALE GENOMIC DNA]</scope>
    <source>
        <strain evidence="2">cv. Fuhuasheng</strain>
        <tissue evidence="1">Leaves</tissue>
    </source>
</reference>
<dbReference type="Proteomes" id="UP000289738">
    <property type="component" value="Chromosome A04"/>
</dbReference>
<dbReference type="EMBL" id="SDMP01000004">
    <property type="protein sequence ID" value="RYR61799.1"/>
    <property type="molecule type" value="Genomic_DNA"/>
</dbReference>